<evidence type="ECO:0000256" key="6">
    <source>
        <dbReference type="ARBA" id="ARBA00022741"/>
    </source>
</evidence>
<name>A0A3B1BY65_9ZZZZ</name>
<dbReference type="InterPro" id="IPR043129">
    <property type="entry name" value="ATPase_NBD"/>
</dbReference>
<dbReference type="GO" id="GO:0005524">
    <property type="term" value="F:ATP binding"/>
    <property type="evidence" value="ECO:0007669"/>
    <property type="project" value="UniProtKB-KW"/>
</dbReference>
<evidence type="ECO:0000256" key="11">
    <source>
        <dbReference type="ARBA" id="ARBA00038036"/>
    </source>
</evidence>
<dbReference type="PANTHER" id="PTHR34265:SF1">
    <property type="entry name" value="TYPE III PANTOTHENATE KINASE"/>
    <property type="match status" value="1"/>
</dbReference>
<evidence type="ECO:0000256" key="2">
    <source>
        <dbReference type="ARBA" id="ARBA00004496"/>
    </source>
</evidence>
<keyword evidence="8" id="KW-0067">ATP-binding</keyword>
<reference evidence="13" key="1">
    <citation type="submission" date="2018-06" db="EMBL/GenBank/DDBJ databases">
        <authorList>
            <person name="Zhirakovskaya E."/>
        </authorList>
    </citation>
    <scope>NUCLEOTIDE SEQUENCE</scope>
</reference>
<dbReference type="GO" id="GO:0015937">
    <property type="term" value="P:coenzyme A biosynthetic process"/>
    <property type="evidence" value="ECO:0007669"/>
    <property type="project" value="UniProtKB-KW"/>
</dbReference>
<dbReference type="NCBIfam" id="TIGR00671">
    <property type="entry name" value="baf"/>
    <property type="match status" value="1"/>
</dbReference>
<comment type="subcellular location">
    <subcellularLocation>
        <location evidence="2">Cytoplasm</location>
    </subcellularLocation>
</comment>
<dbReference type="Pfam" id="PF03309">
    <property type="entry name" value="Pan_kinase"/>
    <property type="match status" value="1"/>
</dbReference>
<keyword evidence="4" id="KW-0963">Cytoplasm</keyword>
<dbReference type="CDD" id="cd24015">
    <property type="entry name" value="ASKHA_NBD_PanK-III"/>
    <property type="match status" value="1"/>
</dbReference>
<evidence type="ECO:0000256" key="10">
    <source>
        <dbReference type="ARBA" id="ARBA00022993"/>
    </source>
</evidence>
<keyword evidence="6" id="KW-0547">Nucleotide-binding</keyword>
<keyword evidence="10" id="KW-0173">Coenzyme A biosynthesis</keyword>
<organism evidence="13">
    <name type="scientific">hydrothermal vent metagenome</name>
    <dbReference type="NCBI Taxonomy" id="652676"/>
    <lineage>
        <taxon>unclassified sequences</taxon>
        <taxon>metagenomes</taxon>
        <taxon>ecological metagenomes</taxon>
    </lineage>
</organism>
<comment type="cofactor">
    <cofactor evidence="1">
        <name>K(+)</name>
        <dbReference type="ChEBI" id="CHEBI:29103"/>
    </cofactor>
</comment>
<dbReference type="GO" id="GO:0005737">
    <property type="term" value="C:cytoplasm"/>
    <property type="evidence" value="ECO:0007669"/>
    <property type="project" value="UniProtKB-SubCell"/>
</dbReference>
<dbReference type="InterPro" id="IPR004619">
    <property type="entry name" value="Type_III_PanK"/>
</dbReference>
<dbReference type="Gene3D" id="3.30.420.40">
    <property type="match status" value="2"/>
</dbReference>
<dbReference type="PANTHER" id="PTHR34265">
    <property type="entry name" value="TYPE III PANTOTHENATE KINASE"/>
    <property type="match status" value="1"/>
</dbReference>
<evidence type="ECO:0000256" key="5">
    <source>
        <dbReference type="ARBA" id="ARBA00022679"/>
    </source>
</evidence>
<dbReference type="SUPFAM" id="SSF53067">
    <property type="entry name" value="Actin-like ATPase domain"/>
    <property type="match status" value="2"/>
</dbReference>
<evidence type="ECO:0000313" key="13">
    <source>
        <dbReference type="EMBL" id="VAX20732.1"/>
    </source>
</evidence>
<comment type="subunit">
    <text evidence="3">Homodimer.</text>
</comment>
<comment type="similarity">
    <text evidence="11">Belongs to the type III pantothenate kinase family.</text>
</comment>
<proteinExistence type="inferred from homology"/>
<evidence type="ECO:0000256" key="12">
    <source>
        <dbReference type="ARBA" id="ARBA00040883"/>
    </source>
</evidence>
<dbReference type="GO" id="GO:0004594">
    <property type="term" value="F:pantothenate kinase activity"/>
    <property type="evidence" value="ECO:0007669"/>
    <property type="project" value="InterPro"/>
</dbReference>
<dbReference type="EMBL" id="UOGD01000175">
    <property type="protein sequence ID" value="VAX20732.1"/>
    <property type="molecule type" value="Genomic_DNA"/>
</dbReference>
<dbReference type="HAMAP" id="MF_01274">
    <property type="entry name" value="Pantothen_kinase_3"/>
    <property type="match status" value="1"/>
</dbReference>
<gene>
    <name evidence="13" type="ORF">MNBD_IGNAVI01-1098</name>
</gene>
<evidence type="ECO:0000256" key="7">
    <source>
        <dbReference type="ARBA" id="ARBA00022777"/>
    </source>
</evidence>
<dbReference type="AlphaFoldDB" id="A0A3B1BY65"/>
<sequence length="269" mass="29741">MILTLDVGNTQILGGVFDNDKLVLQFRKNVRESFSSDEIGLFLKNVLRENDFDPNNVEDISFCSVVPDRNHSLMNGIRKYFDMEPFFLEPGVKTGLKIKYKNPHEVGSDRIANAVAAIRLHPHQNLIIVDFGTATTFCVISKSSEYLGGVIIPGIRISMESLEKRTAKLPRVEIKASEASYGKTTIESIQVGLYHGQIGMIKEITKNITNEAFHGVKPLIIGTGGFSALFANAGLFDVVDSNLVLYGLLETLKMNRSINDTDSAEIENS</sequence>
<evidence type="ECO:0000256" key="8">
    <source>
        <dbReference type="ARBA" id="ARBA00022840"/>
    </source>
</evidence>
<protein>
    <recommendedName>
        <fullName evidence="12">Type III pantothenate kinase</fullName>
    </recommendedName>
</protein>
<dbReference type="NCBIfam" id="NF009855">
    <property type="entry name" value="PRK13321.1"/>
    <property type="match status" value="1"/>
</dbReference>
<evidence type="ECO:0000256" key="1">
    <source>
        <dbReference type="ARBA" id="ARBA00001958"/>
    </source>
</evidence>
<evidence type="ECO:0000256" key="9">
    <source>
        <dbReference type="ARBA" id="ARBA00022958"/>
    </source>
</evidence>
<keyword evidence="7 13" id="KW-0418">Kinase</keyword>
<keyword evidence="9" id="KW-0630">Potassium</keyword>
<evidence type="ECO:0000256" key="4">
    <source>
        <dbReference type="ARBA" id="ARBA00022490"/>
    </source>
</evidence>
<evidence type="ECO:0000256" key="3">
    <source>
        <dbReference type="ARBA" id="ARBA00011738"/>
    </source>
</evidence>
<accession>A0A3B1BY65</accession>
<keyword evidence="5 13" id="KW-0808">Transferase</keyword>